<dbReference type="AlphaFoldDB" id="A0A3M8C6F1"/>
<feature type="region of interest" description="Disordered" evidence="1">
    <location>
        <begin position="203"/>
        <end position="222"/>
    </location>
</feature>
<feature type="transmembrane region" description="Helical" evidence="2">
    <location>
        <begin position="47"/>
        <end position="71"/>
    </location>
</feature>
<keyword evidence="5" id="KW-1185">Reference proteome</keyword>
<dbReference type="Proteomes" id="UP000282028">
    <property type="component" value="Unassembled WGS sequence"/>
</dbReference>
<feature type="compositionally biased region" description="Low complexity" evidence="1">
    <location>
        <begin position="203"/>
        <end position="215"/>
    </location>
</feature>
<dbReference type="RefSeq" id="WP_122910025.1">
    <property type="nucleotide sequence ID" value="NZ_CBCSBE010000009.1"/>
</dbReference>
<reference evidence="4 5" key="1">
    <citation type="submission" date="2018-10" db="EMBL/GenBank/DDBJ databases">
        <title>Phylogenomics of Brevibacillus.</title>
        <authorList>
            <person name="Dunlap C."/>
        </authorList>
    </citation>
    <scope>NUCLEOTIDE SEQUENCE [LARGE SCALE GENOMIC DNA]</scope>
    <source>
        <strain evidence="4 5">JCM 12215</strain>
    </source>
</reference>
<comment type="caution">
    <text evidence="4">The sequence shown here is derived from an EMBL/GenBank/DDBJ whole genome shotgun (WGS) entry which is preliminary data.</text>
</comment>
<evidence type="ECO:0000313" key="5">
    <source>
        <dbReference type="Proteomes" id="UP000282028"/>
    </source>
</evidence>
<keyword evidence="2" id="KW-0472">Membrane</keyword>
<keyword evidence="2" id="KW-1133">Transmembrane helix</keyword>
<feature type="transmembrane region" description="Helical" evidence="2">
    <location>
        <begin position="12"/>
        <end position="35"/>
    </location>
</feature>
<dbReference type="OrthoDB" id="485492at2"/>
<proteinExistence type="predicted"/>
<dbReference type="Pfam" id="PF14219">
    <property type="entry name" value="DUF4328"/>
    <property type="match status" value="1"/>
</dbReference>
<feature type="domain" description="DUF4328" evidence="3">
    <location>
        <begin position="46"/>
        <end position="112"/>
    </location>
</feature>
<evidence type="ECO:0000256" key="1">
    <source>
        <dbReference type="SAM" id="MobiDB-lite"/>
    </source>
</evidence>
<organism evidence="4 5">
    <name type="scientific">Brevibacillus invocatus</name>
    <dbReference type="NCBI Taxonomy" id="173959"/>
    <lineage>
        <taxon>Bacteria</taxon>
        <taxon>Bacillati</taxon>
        <taxon>Bacillota</taxon>
        <taxon>Bacilli</taxon>
        <taxon>Bacillales</taxon>
        <taxon>Paenibacillaceae</taxon>
        <taxon>Brevibacillus</taxon>
    </lineage>
</organism>
<feature type="transmembrane region" description="Helical" evidence="2">
    <location>
        <begin position="91"/>
        <end position="109"/>
    </location>
</feature>
<dbReference type="InterPro" id="IPR025565">
    <property type="entry name" value="DUF4328"/>
</dbReference>
<evidence type="ECO:0000256" key="2">
    <source>
        <dbReference type="SAM" id="Phobius"/>
    </source>
</evidence>
<feature type="transmembrane region" description="Helical" evidence="2">
    <location>
        <begin position="130"/>
        <end position="147"/>
    </location>
</feature>
<sequence length="222" mass="25155">MQEKVDAWGKYLFVFLIVGLASSGVSLLFSLVEAWNEPFYMEFVIDLDIAVGIFTSIAAIIATILFLGWIYRVHKEYKEISPDYPVTPGGALCRILIPFYNIVGLWTIYSNMSRFLIQYDTSVKKHGKRLRAFIPYYYFSHMIYSFLNRRLLMEEEYSINLLLLTVGMEVIVSLSYIAMFVAITSGLKAVREHQQQLQLEQEAATAAEEAGAASGEESEAGV</sequence>
<evidence type="ECO:0000313" key="4">
    <source>
        <dbReference type="EMBL" id="RNB71229.1"/>
    </source>
</evidence>
<evidence type="ECO:0000259" key="3">
    <source>
        <dbReference type="Pfam" id="PF14219"/>
    </source>
</evidence>
<protein>
    <recommendedName>
        <fullName evidence="3">DUF4328 domain-containing protein</fullName>
    </recommendedName>
</protein>
<feature type="transmembrane region" description="Helical" evidence="2">
    <location>
        <begin position="159"/>
        <end position="183"/>
    </location>
</feature>
<keyword evidence="2" id="KW-0812">Transmembrane</keyword>
<name>A0A3M8C6F1_9BACL</name>
<accession>A0A3M8C6F1</accession>
<dbReference type="EMBL" id="RHHR01000029">
    <property type="protein sequence ID" value="RNB71229.1"/>
    <property type="molecule type" value="Genomic_DNA"/>
</dbReference>
<gene>
    <name evidence="4" type="ORF">EDM52_16270</name>
</gene>